<evidence type="ECO:0000256" key="1">
    <source>
        <dbReference type="ARBA" id="ARBA00023286"/>
    </source>
</evidence>
<dbReference type="HOGENOM" id="CLU_870071_0_0_1"/>
<sequence>MASLYWSFGLMSASSEPEFPKTTAQCIFSAITMTTGFFLFAYVIGKFTDIIELTTSETREFNAKMGAVRQMLNHFQLPDALQERLKTFVLFKRFHTITQEHLLVHCLPPSLLTDIRLVHLKRMIERVEFLSGMEGSVTRMLVSQFTQVLVSRGEFVCTLGSKSSDMYFVFTGVLDVLLPLHAIATATKTDKVNEISAGSYFGENGLFTNGRRDDYIQAQTSCILYKLSRESLELVFDRYPEWKDKVTRIVNIHREQNRLLQLSREEQRRGTDATTGLMLSRADIMNERADRIKDELQHCRAVSICRGFGSWWFASCTSPF</sequence>
<keyword evidence="4" id="KW-1185">Reference proteome</keyword>
<dbReference type="InterPro" id="IPR050866">
    <property type="entry name" value="CNG_cation_channel"/>
</dbReference>
<dbReference type="Gene3D" id="2.60.120.10">
    <property type="entry name" value="Jelly Rolls"/>
    <property type="match status" value="1"/>
</dbReference>
<dbReference type="RefSeq" id="XP_002895029.1">
    <property type="nucleotide sequence ID" value="XM_002894983.1"/>
</dbReference>
<gene>
    <name evidence="3" type="ORF">PITG_21537</name>
</gene>
<proteinExistence type="predicted"/>
<evidence type="ECO:0000259" key="2">
    <source>
        <dbReference type="PROSITE" id="PS50042"/>
    </source>
</evidence>
<dbReference type="OrthoDB" id="118333at2759"/>
<evidence type="ECO:0000313" key="4">
    <source>
        <dbReference type="Proteomes" id="UP000006643"/>
    </source>
</evidence>
<dbReference type="GeneID" id="9463331"/>
<protein>
    <submittedName>
        <fullName evidence="3">Voltage-gated Ion Channel (VIC) Superfamily</fullName>
    </submittedName>
</protein>
<feature type="domain" description="Cyclic nucleotide-binding" evidence="2">
    <location>
        <begin position="129"/>
        <end position="236"/>
    </location>
</feature>
<dbReference type="PROSITE" id="PS50042">
    <property type="entry name" value="CNMP_BINDING_3"/>
    <property type="match status" value="1"/>
</dbReference>
<dbReference type="PANTHER" id="PTHR45638:SF11">
    <property type="entry name" value="CYCLIC NUCLEOTIDE-GATED CATION CHANNEL SUBUNIT A"/>
    <property type="match status" value="1"/>
</dbReference>
<dbReference type="OMA" id="CEIFLEA"/>
<name>D0P3V1_PHYIT</name>
<dbReference type="InterPro" id="IPR014710">
    <property type="entry name" value="RmlC-like_jellyroll"/>
</dbReference>
<dbReference type="SUPFAM" id="SSF51206">
    <property type="entry name" value="cAMP-binding domain-like"/>
    <property type="match status" value="1"/>
</dbReference>
<organism evidence="3 4">
    <name type="scientific">Phytophthora infestans (strain T30-4)</name>
    <name type="common">Potato late blight agent</name>
    <dbReference type="NCBI Taxonomy" id="403677"/>
    <lineage>
        <taxon>Eukaryota</taxon>
        <taxon>Sar</taxon>
        <taxon>Stramenopiles</taxon>
        <taxon>Oomycota</taxon>
        <taxon>Peronosporomycetes</taxon>
        <taxon>Peronosporales</taxon>
        <taxon>Peronosporaceae</taxon>
        <taxon>Phytophthora</taxon>
    </lineage>
</organism>
<dbReference type="Pfam" id="PF00027">
    <property type="entry name" value="cNMP_binding"/>
    <property type="match status" value="1"/>
</dbReference>
<dbReference type="CDD" id="cd00038">
    <property type="entry name" value="CAP_ED"/>
    <property type="match status" value="1"/>
</dbReference>
<accession>D0P3V1</accession>
<dbReference type="AlphaFoldDB" id="D0P3V1"/>
<dbReference type="Proteomes" id="UP000006643">
    <property type="component" value="Unassembled WGS sequence"/>
</dbReference>
<dbReference type="GO" id="GO:0005221">
    <property type="term" value="F:intracellularly cyclic nucleotide-activated monoatomic cation channel activity"/>
    <property type="evidence" value="ECO:0007669"/>
    <property type="project" value="InterPro"/>
</dbReference>
<dbReference type="VEuPathDB" id="FungiDB:PITG_21537"/>
<dbReference type="InterPro" id="IPR018490">
    <property type="entry name" value="cNMP-bd_dom_sf"/>
</dbReference>
<dbReference type="InterPro" id="IPR000595">
    <property type="entry name" value="cNMP-bd_dom"/>
</dbReference>
<keyword evidence="1" id="KW-0406">Ion transport</keyword>
<dbReference type="EMBL" id="DS028431">
    <property type="protein sequence ID" value="EEY62047.1"/>
    <property type="molecule type" value="Genomic_DNA"/>
</dbReference>
<dbReference type="KEGG" id="pif:PITG_21537"/>
<evidence type="ECO:0000313" key="3">
    <source>
        <dbReference type="EMBL" id="EEY62047.1"/>
    </source>
</evidence>
<dbReference type="eggNOG" id="KOG0498">
    <property type="taxonomic scope" value="Eukaryota"/>
</dbReference>
<reference evidence="4" key="1">
    <citation type="journal article" date="2009" name="Nature">
        <title>Genome sequence and analysis of the Irish potato famine pathogen Phytophthora infestans.</title>
        <authorList>
            <consortium name="The Broad Institute Genome Sequencing Platform"/>
            <person name="Haas B.J."/>
            <person name="Kamoun S."/>
            <person name="Zody M.C."/>
            <person name="Jiang R.H."/>
            <person name="Handsaker R.E."/>
            <person name="Cano L.M."/>
            <person name="Grabherr M."/>
            <person name="Kodira C.D."/>
            <person name="Raffaele S."/>
            <person name="Torto-Alalibo T."/>
            <person name="Bozkurt T.O."/>
            <person name="Ah-Fong A.M."/>
            <person name="Alvarado L."/>
            <person name="Anderson V.L."/>
            <person name="Armstrong M.R."/>
            <person name="Avrova A."/>
            <person name="Baxter L."/>
            <person name="Beynon J."/>
            <person name="Boevink P.C."/>
            <person name="Bollmann S.R."/>
            <person name="Bos J.I."/>
            <person name="Bulone V."/>
            <person name="Cai G."/>
            <person name="Cakir C."/>
            <person name="Carrington J.C."/>
            <person name="Chawner M."/>
            <person name="Conti L."/>
            <person name="Costanzo S."/>
            <person name="Ewan R."/>
            <person name="Fahlgren N."/>
            <person name="Fischbach M.A."/>
            <person name="Fugelstad J."/>
            <person name="Gilroy E.M."/>
            <person name="Gnerre S."/>
            <person name="Green P.J."/>
            <person name="Grenville-Briggs L.J."/>
            <person name="Griffith J."/>
            <person name="Grunwald N.J."/>
            <person name="Horn K."/>
            <person name="Horner N.R."/>
            <person name="Hu C.H."/>
            <person name="Huitema E."/>
            <person name="Jeong D.H."/>
            <person name="Jones A.M."/>
            <person name="Jones J.D."/>
            <person name="Jones R.W."/>
            <person name="Karlsson E.K."/>
            <person name="Kunjeti S.G."/>
            <person name="Lamour K."/>
            <person name="Liu Z."/>
            <person name="Ma L."/>
            <person name="Maclean D."/>
            <person name="Chibucos M.C."/>
            <person name="McDonald H."/>
            <person name="McWalters J."/>
            <person name="Meijer H.J."/>
            <person name="Morgan W."/>
            <person name="Morris P.F."/>
            <person name="Munro C.A."/>
            <person name="O'Neill K."/>
            <person name="Ospina-Giraldo M."/>
            <person name="Pinzon A."/>
            <person name="Pritchard L."/>
            <person name="Ramsahoye B."/>
            <person name="Ren Q."/>
            <person name="Restrepo S."/>
            <person name="Roy S."/>
            <person name="Sadanandom A."/>
            <person name="Savidor A."/>
            <person name="Schornack S."/>
            <person name="Schwartz D.C."/>
            <person name="Schumann U.D."/>
            <person name="Schwessinger B."/>
            <person name="Seyer L."/>
            <person name="Sharpe T."/>
            <person name="Silvar C."/>
            <person name="Song J."/>
            <person name="Studholme D.J."/>
            <person name="Sykes S."/>
            <person name="Thines M."/>
            <person name="van de Vondervoort P.J."/>
            <person name="Phuntumart V."/>
            <person name="Wawra S."/>
            <person name="Weide R."/>
            <person name="Win J."/>
            <person name="Young C."/>
            <person name="Zhou S."/>
            <person name="Fry W."/>
            <person name="Meyers B.C."/>
            <person name="van West P."/>
            <person name="Ristaino J."/>
            <person name="Govers F."/>
            <person name="Birch P.R."/>
            <person name="Whisson S.C."/>
            <person name="Judelson H.S."/>
            <person name="Nusbaum C."/>
        </authorList>
    </citation>
    <scope>NUCLEOTIDE SEQUENCE [LARGE SCALE GENOMIC DNA]</scope>
    <source>
        <strain evidence="4">T30-4</strain>
    </source>
</reference>
<keyword evidence="1" id="KW-0813">Transport</keyword>
<dbReference type="InParanoid" id="D0P3V1"/>
<keyword evidence="1" id="KW-0407">Ion channel</keyword>
<dbReference type="GO" id="GO:0044877">
    <property type="term" value="F:protein-containing complex binding"/>
    <property type="evidence" value="ECO:0007669"/>
    <property type="project" value="TreeGrafter"/>
</dbReference>
<dbReference type="PANTHER" id="PTHR45638">
    <property type="entry name" value="CYCLIC NUCLEOTIDE-GATED CATION CHANNEL SUBUNIT A"/>
    <property type="match status" value="1"/>
</dbReference>
<dbReference type="Gene3D" id="1.10.287.630">
    <property type="entry name" value="Helix hairpin bin"/>
    <property type="match status" value="1"/>
</dbReference>
<keyword evidence="1" id="KW-1071">Ligand-gated ion channel</keyword>